<sequence length="81" mass="9769">MSQTKVDNYKEEKANRRRLRRKHRLYNLMRKCLVVFVGVILLGWITYSAYHTYEAKQSRPEVEIDYSALQNFQSNLDKVEE</sequence>
<proteinExistence type="predicted"/>
<dbReference type="Proteomes" id="UP000647235">
    <property type="component" value="Unassembled WGS sequence"/>
</dbReference>
<keyword evidence="1" id="KW-0472">Membrane</keyword>
<keyword evidence="1" id="KW-1133">Transmembrane helix</keyword>
<gene>
    <name evidence="2" type="ORF">H8S07_01040</name>
</gene>
<keyword evidence="3" id="KW-1185">Reference proteome</keyword>
<dbReference type="RefSeq" id="WP_186855233.1">
    <property type="nucleotide sequence ID" value="NZ_JACOOY010000001.1"/>
</dbReference>
<feature type="transmembrane region" description="Helical" evidence="1">
    <location>
        <begin position="28"/>
        <end position="50"/>
    </location>
</feature>
<dbReference type="EMBL" id="JACOOY010000001">
    <property type="protein sequence ID" value="MBC5663874.1"/>
    <property type="molecule type" value="Genomic_DNA"/>
</dbReference>
<reference evidence="2 3" key="1">
    <citation type="submission" date="2020-08" db="EMBL/GenBank/DDBJ databases">
        <title>Genome public.</title>
        <authorList>
            <person name="Liu C."/>
            <person name="Sun Q."/>
        </authorList>
    </citation>
    <scope>NUCLEOTIDE SEQUENCE [LARGE SCALE GENOMIC DNA]</scope>
    <source>
        <strain evidence="2 3">NSJ-36</strain>
    </source>
</reference>
<protein>
    <submittedName>
        <fullName evidence="2">Uncharacterized protein</fullName>
    </submittedName>
</protein>
<comment type="caution">
    <text evidence="2">The sequence shown here is derived from an EMBL/GenBank/DDBJ whole genome shotgun (WGS) entry which is preliminary data.</text>
</comment>
<evidence type="ECO:0000256" key="1">
    <source>
        <dbReference type="SAM" id="Phobius"/>
    </source>
</evidence>
<keyword evidence="1" id="KW-0812">Transmembrane</keyword>
<name>A0ABR7ET53_9FIRM</name>
<evidence type="ECO:0000313" key="3">
    <source>
        <dbReference type="Proteomes" id="UP000647235"/>
    </source>
</evidence>
<organism evidence="2 3">
    <name type="scientific">Dorea hominis</name>
    <dbReference type="NCBI Taxonomy" id="2763040"/>
    <lineage>
        <taxon>Bacteria</taxon>
        <taxon>Bacillati</taxon>
        <taxon>Bacillota</taxon>
        <taxon>Clostridia</taxon>
        <taxon>Lachnospirales</taxon>
        <taxon>Lachnospiraceae</taxon>
        <taxon>Dorea</taxon>
    </lineage>
</organism>
<evidence type="ECO:0000313" key="2">
    <source>
        <dbReference type="EMBL" id="MBC5663874.1"/>
    </source>
</evidence>
<accession>A0ABR7ET53</accession>